<name>A0A6A5HRH6_CAERE</name>
<dbReference type="Proteomes" id="UP000483820">
    <property type="component" value="Chromosome I"/>
</dbReference>
<protein>
    <submittedName>
        <fullName evidence="2">Uncharacterized protein</fullName>
    </submittedName>
</protein>
<comment type="caution">
    <text evidence="2">The sequence shown here is derived from an EMBL/GenBank/DDBJ whole genome shotgun (WGS) entry which is preliminary data.</text>
</comment>
<feature type="chain" id="PRO_5025555709" evidence="1">
    <location>
        <begin position="21"/>
        <end position="240"/>
    </location>
</feature>
<dbReference type="CTD" id="9822659"/>
<accession>A0A6A5HRH6</accession>
<keyword evidence="1" id="KW-0732">Signal</keyword>
<dbReference type="RefSeq" id="XP_053590946.1">
    <property type="nucleotide sequence ID" value="XM_053722301.1"/>
</dbReference>
<gene>
    <name evidence="2" type="ORF">GCK72_000154</name>
</gene>
<sequence length="240" mass="27110">MFLKIVLFLFSASFLTITHSKPFEQHVIRDRVFVEIEAVHSIGLGAEIQIVHAVVPLSTVPVEEALGSESVWYIPEQQEFPKLAYLTSHGWFFLREHQFSRLKKRAFAKPAPKNAQLDVTSLVRLVPSTFENVQFIKKGPMGAYIYSDGGKLQKNSQFEAVPSTLTRTTDTQIVKTGNLAAYIYTEVPEPHSYVPGDESLYWLIRAVPSDTKGSRSFTTRLHDGSLLLYHGMPMLIKLKN</sequence>
<dbReference type="KEGG" id="crq:GCK72_000154"/>
<dbReference type="AlphaFoldDB" id="A0A6A5HRH6"/>
<proteinExistence type="predicted"/>
<evidence type="ECO:0000313" key="3">
    <source>
        <dbReference type="Proteomes" id="UP000483820"/>
    </source>
</evidence>
<dbReference type="GeneID" id="9822659"/>
<feature type="signal peptide" evidence="1">
    <location>
        <begin position="1"/>
        <end position="20"/>
    </location>
</feature>
<evidence type="ECO:0000256" key="1">
    <source>
        <dbReference type="SAM" id="SignalP"/>
    </source>
</evidence>
<organism evidence="2 3">
    <name type="scientific">Caenorhabditis remanei</name>
    <name type="common">Caenorhabditis vulgaris</name>
    <dbReference type="NCBI Taxonomy" id="31234"/>
    <lineage>
        <taxon>Eukaryota</taxon>
        <taxon>Metazoa</taxon>
        <taxon>Ecdysozoa</taxon>
        <taxon>Nematoda</taxon>
        <taxon>Chromadorea</taxon>
        <taxon>Rhabditida</taxon>
        <taxon>Rhabditina</taxon>
        <taxon>Rhabditomorpha</taxon>
        <taxon>Rhabditoidea</taxon>
        <taxon>Rhabditidae</taxon>
        <taxon>Peloderinae</taxon>
        <taxon>Caenorhabditis</taxon>
    </lineage>
</organism>
<dbReference type="EMBL" id="WUAV01000001">
    <property type="protein sequence ID" value="KAF1768342.1"/>
    <property type="molecule type" value="Genomic_DNA"/>
</dbReference>
<evidence type="ECO:0000313" key="2">
    <source>
        <dbReference type="EMBL" id="KAF1768342.1"/>
    </source>
</evidence>
<reference evidence="2 3" key="1">
    <citation type="submission" date="2019-12" db="EMBL/GenBank/DDBJ databases">
        <title>Chromosome-level assembly of the Caenorhabditis remanei genome.</title>
        <authorList>
            <person name="Teterina A.A."/>
            <person name="Willis J.H."/>
            <person name="Phillips P.C."/>
        </authorList>
    </citation>
    <scope>NUCLEOTIDE SEQUENCE [LARGE SCALE GENOMIC DNA]</scope>
    <source>
        <strain evidence="2 3">PX506</strain>
        <tissue evidence="2">Whole organism</tissue>
    </source>
</reference>